<evidence type="ECO:0000256" key="12">
    <source>
        <dbReference type="PROSITE-ProRule" id="PRU00043"/>
    </source>
</evidence>
<dbReference type="PROSITE" id="PS00010">
    <property type="entry name" value="ASX_HYDROXYL"/>
    <property type="match status" value="1"/>
</dbReference>
<dbReference type="SMART" id="SM00112">
    <property type="entry name" value="CA"/>
    <property type="match status" value="7"/>
</dbReference>
<feature type="compositionally biased region" description="Basic residues" evidence="16">
    <location>
        <begin position="1670"/>
        <end position="1682"/>
    </location>
</feature>
<feature type="domain" description="EGF-like" evidence="19">
    <location>
        <begin position="1528"/>
        <end position="1564"/>
    </location>
</feature>
<feature type="domain" description="Laminin G" evidence="18">
    <location>
        <begin position="1308"/>
        <end position="1485"/>
    </location>
</feature>
<evidence type="ECO:0000256" key="16">
    <source>
        <dbReference type="SAM" id="MobiDB-lite"/>
    </source>
</evidence>
<feature type="compositionally biased region" description="Polar residues" evidence="16">
    <location>
        <begin position="1658"/>
        <end position="1668"/>
    </location>
</feature>
<evidence type="ECO:0000256" key="14">
    <source>
        <dbReference type="RuleBase" id="RU003318"/>
    </source>
</evidence>
<dbReference type="Gene3D" id="2.10.25.10">
    <property type="entry name" value="Laminin"/>
    <property type="match status" value="3"/>
</dbReference>
<dbReference type="FunFam" id="2.60.40.60:FF:000024">
    <property type="entry name" value="FAT atypical cadherin 3"/>
    <property type="match status" value="1"/>
</dbReference>
<dbReference type="Gene3D" id="2.60.120.200">
    <property type="match status" value="2"/>
</dbReference>
<feature type="disulfide bond" evidence="13">
    <location>
        <begin position="1295"/>
        <end position="1304"/>
    </location>
</feature>
<dbReference type="GO" id="GO:0005886">
    <property type="term" value="C:plasma membrane"/>
    <property type="evidence" value="ECO:0007669"/>
    <property type="project" value="UniProtKB-SubCell"/>
</dbReference>
<feature type="domain" description="EGF-like" evidence="19">
    <location>
        <begin position="1022"/>
        <end position="1061"/>
    </location>
</feature>
<dbReference type="CDD" id="cd11304">
    <property type="entry name" value="Cadherin_repeat"/>
    <property type="match status" value="7"/>
</dbReference>
<dbReference type="GO" id="GO:0005509">
    <property type="term" value="F:calcium ion binding"/>
    <property type="evidence" value="ECO:0007669"/>
    <property type="project" value="UniProtKB-UniRule"/>
</dbReference>
<dbReference type="InterPro" id="IPR056370">
    <property type="entry name" value="Shg-like_Ig-like"/>
</dbReference>
<evidence type="ECO:0000256" key="17">
    <source>
        <dbReference type="SAM" id="Phobius"/>
    </source>
</evidence>
<feature type="disulfide bond" evidence="13">
    <location>
        <begin position="1554"/>
        <end position="1563"/>
    </location>
</feature>
<feature type="disulfide bond" evidence="13">
    <location>
        <begin position="1532"/>
        <end position="1542"/>
    </location>
</feature>
<gene>
    <name evidence="21" type="ORF">J4Q44_G00355460</name>
</gene>
<dbReference type="PROSITE" id="PS01186">
    <property type="entry name" value="EGF_2"/>
    <property type="match status" value="2"/>
</dbReference>
<evidence type="ECO:0000313" key="22">
    <source>
        <dbReference type="Proteomes" id="UP001356427"/>
    </source>
</evidence>
<keyword evidence="5" id="KW-0677">Repeat</keyword>
<feature type="domain" description="Cadherin" evidence="20">
    <location>
        <begin position="660"/>
        <end position="781"/>
    </location>
</feature>
<dbReference type="FunFam" id="2.60.40.60:FF:000119">
    <property type="entry name" value="neural-cadherin isoform X1"/>
    <property type="match status" value="1"/>
</dbReference>
<dbReference type="PROSITE" id="PS00232">
    <property type="entry name" value="CADHERIN_1"/>
    <property type="match status" value="4"/>
</dbReference>
<dbReference type="Pfam" id="PF24811">
    <property type="entry name" value="Ig_Shg"/>
    <property type="match status" value="1"/>
</dbReference>
<dbReference type="GO" id="GO:0007156">
    <property type="term" value="P:homophilic cell adhesion via plasma membrane adhesion molecules"/>
    <property type="evidence" value="ECO:0007669"/>
    <property type="project" value="InterPro"/>
</dbReference>
<evidence type="ECO:0000256" key="2">
    <source>
        <dbReference type="ARBA" id="ARBA00022536"/>
    </source>
</evidence>
<evidence type="ECO:0000256" key="4">
    <source>
        <dbReference type="ARBA" id="ARBA00022729"/>
    </source>
</evidence>
<dbReference type="PANTHER" id="PTHR24026">
    <property type="entry name" value="FAT ATYPICAL CADHERIN-RELATED"/>
    <property type="match status" value="1"/>
</dbReference>
<dbReference type="PROSITE" id="PS00022">
    <property type="entry name" value="EGF_1"/>
    <property type="match status" value="3"/>
</dbReference>
<keyword evidence="6 12" id="KW-0106">Calcium</keyword>
<dbReference type="Gene3D" id="4.10.900.10">
    <property type="entry name" value="TCF3-CBD (Catenin binding domain)"/>
    <property type="match status" value="1"/>
</dbReference>
<evidence type="ECO:0000256" key="10">
    <source>
        <dbReference type="ARBA" id="ARBA00023157"/>
    </source>
</evidence>
<dbReference type="InterPro" id="IPR000742">
    <property type="entry name" value="EGF"/>
</dbReference>
<dbReference type="EMBL" id="JAGTTL010000035">
    <property type="protein sequence ID" value="KAK6294716.1"/>
    <property type="molecule type" value="Genomic_DNA"/>
</dbReference>
<dbReference type="Pfam" id="PF02210">
    <property type="entry name" value="Laminin_G_2"/>
    <property type="match status" value="2"/>
</dbReference>
<dbReference type="InterPro" id="IPR013320">
    <property type="entry name" value="ConA-like_dom_sf"/>
</dbReference>
<comment type="subcellular location">
    <subcellularLocation>
        <location evidence="14">Cell membrane</location>
        <topology evidence="14">Single-pass type I membrane protein</topology>
    </subcellularLocation>
    <subcellularLocation>
        <location evidence="1">Membrane</location>
        <topology evidence="1">Single-pass membrane protein</topology>
    </subcellularLocation>
</comment>
<evidence type="ECO:0000256" key="9">
    <source>
        <dbReference type="ARBA" id="ARBA00023136"/>
    </source>
</evidence>
<proteinExistence type="predicted"/>
<feature type="domain" description="Cadherin" evidence="20">
    <location>
        <begin position="132"/>
        <end position="226"/>
    </location>
</feature>
<dbReference type="GO" id="GO:0002009">
    <property type="term" value="P:morphogenesis of an epithelium"/>
    <property type="evidence" value="ECO:0007669"/>
    <property type="project" value="UniProtKB-ARBA"/>
</dbReference>
<dbReference type="PROSITE" id="PS50026">
    <property type="entry name" value="EGF_3"/>
    <property type="match status" value="3"/>
</dbReference>
<dbReference type="Pfam" id="PF00028">
    <property type="entry name" value="Cadherin"/>
    <property type="match status" value="7"/>
</dbReference>
<evidence type="ECO:0000313" key="21">
    <source>
        <dbReference type="EMBL" id="KAK6294716.1"/>
    </source>
</evidence>
<dbReference type="SUPFAM" id="SSF57196">
    <property type="entry name" value="EGF/Laminin"/>
    <property type="match status" value="1"/>
</dbReference>
<keyword evidence="4" id="KW-0732">Signal</keyword>
<sequence length="1820" mass="200698">MRSRRNACLYVNDNVPFFTSSIYEASVTEGTEAGTFVTQVSSNDLDLGLNGKISYSLLNDRSGDYQYFRIDPELGSIYTEAVFDRETKGSYLLEVKSVDGWESARPGKHGQPNSDTAYVRVFISDVNDNKPVFAQTVYEVDVDEDADVGFAILTVSANDEDEDHVWQHWRVFDVEPEVGTIFIAQPLDYEQNKGYKLLVLASDGKWEDYADVMVNVVNKNDEAPVFTVNEYYGSVTEELDGSPVFVLQVTATDPDKDADQEALRYSLHGQGAESEFIIDEVTGKIYAQRTLNREERAVWRFVVLATDEGGEGLTGFTDIIINVWDINDNAPIFTCAPDCHGNVPENSAPGTSVMEMTATDLDDSAVGQNAVLSYRIVGNTGTGGGGSDMFSINPSTGTISVAMSGLDREQAEAYLLVVEARDGGGMTGTGTATIRVTDVNDHAPRFTERSCMARVPESSEPNAVVLELSAEDWDTGENAQLTFSVVAGDPEQKFSMVSHRQEQRGTLRLKKRLDYERPSEQRFNLTLKVEDLDFFSFIHCVVEVEDCNDHAPIFIALSQPPAPLPEDVPVGSSVARLTASDSDSGQNKEITYRILQESDPLGQFSVDQSGLVTVTSALDRETAAQHHLVILATDHGSPALTGSATIQLALLDINDNGPEFEAAYAPVVWENIAGPQLVRLNQTSTLLRAVDRDSAENGSPFYFSLPLELHHSNDFYLQDNGNGTATITALRAFDRERQKEFLLQIIMSDSGHPPKTVTNTLTITIGDENDHAHQAGEKEIFVNSHRGRMPTTVLGKVYAPDPDDWDNKTYAFEGHVPNYFILNKRTGFLIIKENAPPGSYEFQVRVSDGVWPDAVSGVMVYVRELRDEAIYNSGSLRLADITAKEFIEQRGSLRSRYELLVDFLSEMLAVGFDDINVFSLMDVRERTLDVHFAVHSSPFLRAEKLQGYLAAHKQKLQSFLQVNVSQVHVDECANTDCGGSGGCSNVLSVSDTPTVVDSGCMSLVSVTVESTAVCSCSGREHSHKSCSSYPRNPCFNGGICVDTQSGYRCQCPTQFEGPECQQTKHSFHGNGYAWFPPIRPCFESRLSLEFITEVADGLLLYSGPLAQLQPWDLEDFMAIELIDGTPTLKINHGSGTLVLQLPGNVNVADRRWHRLDVRSNSKEVRFTLDRCAGATVMEMEGVGSWLTTEDHSSCEVTGITPNLDRHLNGTQVLQLGGVNENLPYVYPQLQHKHFTGCIRNLIVDSKFYDLGTPADSVGSSPGCLTTDGSCVNMGIPSCGPRGRCHGEWGSFSCQCIPGYTGNQCEQEVPEYSFDGRSHVHYQLASPLPARRTQVQVLVRTRKHGSAILSLLSKEQSEYLRLEIYQGLLAVFYNLGDGDYNLTLPSYRLDNGEWHEVYLDRHDNELTLRLDGGGGRREASVAPGRSREIITDPAVVMLGNAFPSGSNKSFQGCMRDLRLNGRYVPLDGQPRDGVSVVSSQGLSIGCSSDSCKRNQCSPPFTCVDLWRVHECRCPPGHMVKVNGTGKFCLYTLCASRPCHRGTCVAQSPSKFTCHCPEGYRGRHCEVALAIYRDDVGLSFSSLFAICICFMALLVLLLGIFLYTRWRSYKGLKEGVYHVSAHNDGWEDIRENVLNYDEEGGGEEDQNAYDMAELQKSLQPSPAQSVQYSRSRAIHQHHHPHTQHQHPQPQDTLSRLGASTAPSSFTTTTTLRRDVPPTRTPAQGQSRPLLLARKSLSFSSQDLARYLCEIIRDADQAPETAPFDSLQVFSTEGGGSLAGSLSSFSSAGLEEDTARGQDSLKDWGPRFEKLKALYEKTEASDL</sequence>
<feature type="transmembrane region" description="Helical" evidence="17">
    <location>
        <begin position="1581"/>
        <end position="1601"/>
    </location>
</feature>
<accession>A0AAN8KY05</accession>
<evidence type="ECO:0000256" key="5">
    <source>
        <dbReference type="ARBA" id="ARBA00022737"/>
    </source>
</evidence>
<evidence type="ECO:0000256" key="8">
    <source>
        <dbReference type="ARBA" id="ARBA00022989"/>
    </source>
</evidence>
<feature type="region of interest" description="Disordered" evidence="16">
    <location>
        <begin position="1778"/>
        <end position="1799"/>
    </location>
</feature>
<dbReference type="InterPro" id="IPR002126">
    <property type="entry name" value="Cadherin-like_dom"/>
</dbReference>
<dbReference type="Proteomes" id="UP001356427">
    <property type="component" value="Unassembled WGS sequence"/>
</dbReference>
<dbReference type="SMART" id="SM00179">
    <property type="entry name" value="EGF_CA"/>
    <property type="match status" value="4"/>
</dbReference>
<protein>
    <submittedName>
        <fullName evidence="21">Uncharacterized protein</fullName>
    </submittedName>
</protein>
<feature type="domain" description="Cadherin" evidence="20">
    <location>
        <begin position="19"/>
        <end position="133"/>
    </location>
</feature>
<dbReference type="FunFam" id="2.60.40.60:FF:000112">
    <property type="entry name" value="neural-cadherin isoform X1"/>
    <property type="match status" value="1"/>
</dbReference>
<dbReference type="InterPro" id="IPR015919">
    <property type="entry name" value="Cadherin-like_sf"/>
</dbReference>
<keyword evidence="7 14" id="KW-0130">Cell adhesion</keyword>
<feature type="compositionally biased region" description="Low complexity" evidence="16">
    <location>
        <begin position="1697"/>
        <end position="1708"/>
    </location>
</feature>
<keyword evidence="8 17" id="KW-1133">Transmembrane helix</keyword>
<feature type="domain" description="Cadherin" evidence="20">
    <location>
        <begin position="447"/>
        <end position="554"/>
    </location>
</feature>
<dbReference type="FunFam" id="2.60.120.200:FF:000040">
    <property type="entry name" value="neural-cadherin isoform X1"/>
    <property type="match status" value="1"/>
</dbReference>
<evidence type="ECO:0000256" key="15">
    <source>
        <dbReference type="RuleBase" id="RU004357"/>
    </source>
</evidence>
<evidence type="ECO:0000259" key="18">
    <source>
        <dbReference type="PROSITE" id="PS50025"/>
    </source>
</evidence>
<dbReference type="GO" id="GO:0045216">
    <property type="term" value="P:cell-cell junction organization"/>
    <property type="evidence" value="ECO:0007669"/>
    <property type="project" value="UniProtKB-ARBA"/>
</dbReference>
<reference evidence="21 22" key="1">
    <citation type="submission" date="2021-04" db="EMBL/GenBank/DDBJ databases">
        <authorList>
            <person name="De Guttry C."/>
            <person name="Zahm M."/>
            <person name="Klopp C."/>
            <person name="Cabau C."/>
            <person name="Louis A."/>
            <person name="Berthelot C."/>
            <person name="Parey E."/>
            <person name="Roest Crollius H."/>
            <person name="Montfort J."/>
            <person name="Robinson-Rechavi M."/>
            <person name="Bucao C."/>
            <person name="Bouchez O."/>
            <person name="Gislard M."/>
            <person name="Lluch J."/>
            <person name="Milhes M."/>
            <person name="Lampietro C."/>
            <person name="Lopez Roques C."/>
            <person name="Donnadieu C."/>
            <person name="Braasch I."/>
            <person name="Desvignes T."/>
            <person name="Postlethwait J."/>
            <person name="Bobe J."/>
            <person name="Wedekind C."/>
            <person name="Guiguen Y."/>
        </authorList>
    </citation>
    <scope>NUCLEOTIDE SEQUENCE [LARGE SCALE GENOMIC DNA]</scope>
    <source>
        <strain evidence="21">Cs_M1</strain>
        <tissue evidence="21">Blood</tissue>
    </source>
</reference>
<dbReference type="InterPro" id="IPR020894">
    <property type="entry name" value="Cadherin_CS"/>
</dbReference>
<dbReference type="Pfam" id="PF01049">
    <property type="entry name" value="CADH_Y-type_LIR"/>
    <property type="match status" value="1"/>
</dbReference>
<keyword evidence="22" id="KW-1185">Reference proteome</keyword>
<dbReference type="Gene3D" id="2.60.40.60">
    <property type="entry name" value="Cadherins"/>
    <property type="match status" value="7"/>
</dbReference>
<dbReference type="SUPFAM" id="SSF49313">
    <property type="entry name" value="Cadherin-like"/>
    <property type="match status" value="8"/>
</dbReference>
<dbReference type="FunFam" id="2.60.40.60:FF:000020">
    <property type="entry name" value="Dachsous cadherin-related 1b"/>
    <property type="match status" value="1"/>
</dbReference>
<evidence type="ECO:0000256" key="3">
    <source>
        <dbReference type="ARBA" id="ARBA00022692"/>
    </source>
</evidence>
<dbReference type="SMART" id="SM00181">
    <property type="entry name" value="EGF"/>
    <property type="match status" value="4"/>
</dbReference>
<dbReference type="SMART" id="SM00282">
    <property type="entry name" value="LamG"/>
    <property type="match status" value="2"/>
</dbReference>
<keyword evidence="10 13" id="KW-1015">Disulfide bond</keyword>
<dbReference type="FunFam" id="2.60.40.60:FF:000136">
    <property type="entry name" value="Neural-cadherin"/>
    <property type="match status" value="1"/>
</dbReference>
<dbReference type="InterPro" id="IPR027397">
    <property type="entry name" value="Catenin-bd_sf"/>
</dbReference>
<feature type="domain" description="Cadherin" evidence="20">
    <location>
        <begin position="564"/>
        <end position="660"/>
    </location>
</feature>
<comment type="function">
    <text evidence="15">Cadherins are calcium-dependent cell adhesion proteins.</text>
</comment>
<dbReference type="CDD" id="cd00054">
    <property type="entry name" value="EGF_CA"/>
    <property type="match status" value="3"/>
</dbReference>
<dbReference type="InterPro" id="IPR000233">
    <property type="entry name" value="Cadherin_Y-type_LIR"/>
</dbReference>
<evidence type="ECO:0000256" key="7">
    <source>
        <dbReference type="ARBA" id="ARBA00022889"/>
    </source>
</evidence>
<keyword evidence="3 14" id="KW-0812">Transmembrane</keyword>
<dbReference type="FunFam" id="2.60.120.200:FF:000215">
    <property type="entry name" value="Si:dkey-22o22.2"/>
    <property type="match status" value="1"/>
</dbReference>
<dbReference type="InterPro" id="IPR001881">
    <property type="entry name" value="EGF-like_Ca-bd_dom"/>
</dbReference>
<feature type="domain" description="EGF-like" evidence="19">
    <location>
        <begin position="1266"/>
        <end position="1305"/>
    </location>
</feature>
<dbReference type="FunFam" id="4.10.900.10:FF:000007">
    <property type="entry name" value="Cadherin 22"/>
    <property type="match status" value="1"/>
</dbReference>
<feature type="region of interest" description="Disordered" evidence="16">
    <location>
        <begin position="1658"/>
        <end position="1726"/>
    </location>
</feature>
<keyword evidence="2 13" id="KW-0245">EGF-like domain</keyword>
<feature type="domain" description="Cadherin" evidence="20">
    <location>
        <begin position="343"/>
        <end position="446"/>
    </location>
</feature>
<dbReference type="PROSITE" id="PS50268">
    <property type="entry name" value="CADHERIN_2"/>
    <property type="match status" value="7"/>
</dbReference>
<organism evidence="21 22">
    <name type="scientific">Coregonus suidteri</name>
    <dbReference type="NCBI Taxonomy" id="861788"/>
    <lineage>
        <taxon>Eukaryota</taxon>
        <taxon>Metazoa</taxon>
        <taxon>Chordata</taxon>
        <taxon>Craniata</taxon>
        <taxon>Vertebrata</taxon>
        <taxon>Euteleostomi</taxon>
        <taxon>Actinopterygii</taxon>
        <taxon>Neopterygii</taxon>
        <taxon>Teleostei</taxon>
        <taxon>Protacanthopterygii</taxon>
        <taxon>Salmoniformes</taxon>
        <taxon>Salmonidae</taxon>
        <taxon>Coregoninae</taxon>
        <taxon>Coregonus</taxon>
    </lineage>
</organism>
<comment type="caution">
    <text evidence="13">Lacks conserved residue(s) required for the propagation of feature annotation.</text>
</comment>
<dbReference type="PANTHER" id="PTHR24026:SF118">
    <property type="entry name" value="DE-CADHERIN"/>
    <property type="match status" value="1"/>
</dbReference>
<feature type="domain" description="Cadherin" evidence="20">
    <location>
        <begin position="227"/>
        <end position="333"/>
    </location>
</feature>
<keyword evidence="9 17" id="KW-0472">Membrane</keyword>
<dbReference type="SUPFAM" id="SSF49899">
    <property type="entry name" value="Concanavalin A-like lectins/glucanases"/>
    <property type="match status" value="2"/>
</dbReference>
<dbReference type="CDD" id="cd00110">
    <property type="entry name" value="LamG"/>
    <property type="match status" value="2"/>
</dbReference>
<feature type="domain" description="Laminin G" evidence="18">
    <location>
        <begin position="1062"/>
        <end position="1263"/>
    </location>
</feature>
<dbReference type="PRINTS" id="PR00205">
    <property type="entry name" value="CADHERIN"/>
</dbReference>
<evidence type="ECO:0000256" key="6">
    <source>
        <dbReference type="ARBA" id="ARBA00022837"/>
    </source>
</evidence>
<dbReference type="FunFam" id="2.60.40.60:FF:000035">
    <property type="entry name" value="Protocadherin Fat 3"/>
    <property type="match status" value="1"/>
</dbReference>
<comment type="caution">
    <text evidence="21">The sequence shown here is derived from an EMBL/GenBank/DDBJ whole genome shotgun (WGS) entry which is preliminary data.</text>
</comment>
<evidence type="ECO:0000256" key="1">
    <source>
        <dbReference type="ARBA" id="ARBA00004167"/>
    </source>
</evidence>
<evidence type="ECO:0000259" key="19">
    <source>
        <dbReference type="PROSITE" id="PS50026"/>
    </source>
</evidence>
<dbReference type="PROSITE" id="PS50025">
    <property type="entry name" value="LAM_G_DOMAIN"/>
    <property type="match status" value="2"/>
</dbReference>
<dbReference type="InterPro" id="IPR000152">
    <property type="entry name" value="EGF-type_Asp/Asn_hydroxyl_site"/>
</dbReference>
<feature type="disulfide bond" evidence="13">
    <location>
        <begin position="1051"/>
        <end position="1060"/>
    </location>
</feature>
<dbReference type="FunFam" id="2.10.25.10:FF:000765">
    <property type="entry name" value="neural-cadherin-like isoform X2"/>
    <property type="match status" value="1"/>
</dbReference>
<evidence type="ECO:0000256" key="13">
    <source>
        <dbReference type="PROSITE-ProRule" id="PRU00076"/>
    </source>
</evidence>
<dbReference type="FunFam" id="2.10.25.10:FF:000562">
    <property type="entry name" value="Neural-cadherin"/>
    <property type="match status" value="1"/>
</dbReference>
<evidence type="ECO:0000259" key="20">
    <source>
        <dbReference type="PROSITE" id="PS50268"/>
    </source>
</evidence>
<name>A0AAN8KY05_9TELE</name>
<keyword evidence="11" id="KW-0325">Glycoprotein</keyword>
<dbReference type="Pfam" id="PF00008">
    <property type="entry name" value="EGF"/>
    <property type="match status" value="2"/>
</dbReference>
<evidence type="ECO:0000256" key="11">
    <source>
        <dbReference type="ARBA" id="ARBA00023180"/>
    </source>
</evidence>
<feature type="compositionally biased region" description="Basic and acidic residues" evidence="16">
    <location>
        <begin position="1790"/>
        <end position="1799"/>
    </location>
</feature>
<dbReference type="InterPro" id="IPR001791">
    <property type="entry name" value="Laminin_G"/>
</dbReference>